<dbReference type="GeneID" id="43591431"/>
<dbReference type="OrthoDB" id="2571236at2759"/>
<dbReference type="KEGG" id="ksn:43591431"/>
<evidence type="ECO:0000313" key="2">
    <source>
        <dbReference type="Proteomes" id="UP000322225"/>
    </source>
</evidence>
<protein>
    <submittedName>
        <fullName evidence="1">Uncharacterized protein</fullName>
    </submittedName>
</protein>
<reference evidence="1" key="2">
    <citation type="submission" date="2024-01" db="EMBL/GenBank/DDBJ databases">
        <title>Comparative genomics of Cryptococcus and Kwoniella reveals pathogenesis evolution and contrasting modes of karyotype evolution via chromosome fusion or intercentromeric recombination.</title>
        <authorList>
            <person name="Coelho M.A."/>
            <person name="David-Palma M."/>
            <person name="Shea T."/>
            <person name="Bowers K."/>
            <person name="McGinley-Smith S."/>
            <person name="Mohammad A.W."/>
            <person name="Gnirke A."/>
            <person name="Yurkov A.M."/>
            <person name="Nowrousian M."/>
            <person name="Sun S."/>
            <person name="Cuomo C.A."/>
            <person name="Heitman J."/>
        </authorList>
    </citation>
    <scope>NUCLEOTIDE SEQUENCE</scope>
    <source>
        <strain evidence="1">CBS 12478</strain>
    </source>
</reference>
<dbReference type="Proteomes" id="UP000322225">
    <property type="component" value="Chromosome 2"/>
</dbReference>
<dbReference type="RefSeq" id="XP_031858495.1">
    <property type="nucleotide sequence ID" value="XM_032007263.1"/>
</dbReference>
<sequence length="347" mass="38555">MPMPPQYGLAEHNGRLVLVRLPSSEKSNKIIDPSLVLSEALLGGEEGIEPLHWIDLDKDISAIISVSDLAQEKGDEGRECQMGEKLWRRWVWEYEGGIGKLVIDRQVDVLREIKLAQQNPKNLLHHYHSAVNAQDDFIKARLVQFILIIEDSLNTVLRGTKGGSFGGGVKKRLEKKKDEMRKWHGTLGENLKGCVQEGEGWKVKGNAAGKAGKHELALRHYLDGLAALVPWTGSTAMTYEIASKSGLLKLEQALIGNIAAIALSAPAKTGPKRSAWDEIAQLACSILLEMRYASFGTLQKAFDRLAQLDEKKGEMDSTYRLMADLFKGKNSEGWAHENCVREHVCHE</sequence>
<gene>
    <name evidence="1" type="ORF">CI109_100887</name>
</gene>
<name>A0A5M6BS12_9TREE</name>
<reference evidence="1" key="1">
    <citation type="submission" date="2017-08" db="EMBL/GenBank/DDBJ databases">
        <authorList>
            <person name="Cuomo C."/>
            <person name="Billmyre B."/>
            <person name="Heitman J."/>
        </authorList>
    </citation>
    <scope>NUCLEOTIDE SEQUENCE</scope>
    <source>
        <strain evidence="1">CBS 12478</strain>
    </source>
</reference>
<proteinExistence type="predicted"/>
<accession>A0A5M6BS12</accession>
<evidence type="ECO:0000313" key="1">
    <source>
        <dbReference type="EMBL" id="WWD16461.1"/>
    </source>
</evidence>
<keyword evidence="2" id="KW-1185">Reference proteome</keyword>
<dbReference type="EMBL" id="CP144052">
    <property type="protein sequence ID" value="WWD16461.1"/>
    <property type="molecule type" value="Genomic_DNA"/>
</dbReference>
<dbReference type="AlphaFoldDB" id="A0A5M6BS12"/>
<organism evidence="1 2">
    <name type="scientific">Kwoniella shandongensis</name>
    <dbReference type="NCBI Taxonomy" id="1734106"/>
    <lineage>
        <taxon>Eukaryota</taxon>
        <taxon>Fungi</taxon>
        <taxon>Dikarya</taxon>
        <taxon>Basidiomycota</taxon>
        <taxon>Agaricomycotina</taxon>
        <taxon>Tremellomycetes</taxon>
        <taxon>Tremellales</taxon>
        <taxon>Cryptococcaceae</taxon>
        <taxon>Kwoniella</taxon>
    </lineage>
</organism>